<dbReference type="GO" id="GO:0003838">
    <property type="term" value="F:sterol 24-C-methyltransferase activity"/>
    <property type="evidence" value="ECO:0007669"/>
    <property type="project" value="TreeGrafter"/>
</dbReference>
<keyword evidence="6" id="KW-1185">Reference proteome</keyword>
<sequence length="307" mass="34774">MADDKTHLIEKPTPLIRLYNSYESRIGYKLVLGETRHFGYYEEDTYWPFPFNGPLRAMEDRLAAILNLKKDDHVLDAGSGAAKVAIHLARKGLQVHGVDLVDHHLEKARLNIAAAGLEDRIHVQSGNYQQLEGIINTASMDGVYSMETVVHATDPRKAFREFYRVLKPGGRLAMFEYDHVGKLGQSSQIVAPLEEFNKYASMPGCEMFAPGVIEDMLAEAGFVDIEVRDWSDNIRPMLRFFYVLAFFPYLVISALGLKHHFSNAVGAVLGWRAFKKRLWRFVVVSARKPDVEERSSLGTLQRYAAHC</sequence>
<keyword evidence="5" id="KW-0489">Methyltransferase</keyword>
<dbReference type="Proteomes" id="UP000799538">
    <property type="component" value="Unassembled WGS sequence"/>
</dbReference>
<evidence type="ECO:0000313" key="6">
    <source>
        <dbReference type="Proteomes" id="UP000799538"/>
    </source>
</evidence>
<dbReference type="EMBL" id="ML992504">
    <property type="protein sequence ID" value="KAF2225266.1"/>
    <property type="molecule type" value="Genomic_DNA"/>
</dbReference>
<proteinExistence type="inferred from homology"/>
<keyword evidence="1 5" id="KW-0808">Transferase</keyword>
<reference evidence="6" key="1">
    <citation type="journal article" date="2020" name="Stud. Mycol.">
        <title>101 Dothideomycetes genomes: A test case for predicting lifestyles and emergence of pathogens.</title>
        <authorList>
            <person name="Haridas S."/>
            <person name="Albert R."/>
            <person name="Binder M."/>
            <person name="Bloem J."/>
            <person name="LaButti K."/>
            <person name="Salamov A."/>
            <person name="Andreopoulos B."/>
            <person name="Baker S."/>
            <person name="Barry K."/>
            <person name="Bills G."/>
            <person name="Bluhm B."/>
            <person name="Cannon C."/>
            <person name="Castanera R."/>
            <person name="Culley D."/>
            <person name="Daum C."/>
            <person name="Ezra D."/>
            <person name="Gonzalez J."/>
            <person name="Henrissat B."/>
            <person name="Kuo A."/>
            <person name="Liang C."/>
            <person name="Lipzen A."/>
            <person name="Lutzoni F."/>
            <person name="Magnuson J."/>
            <person name="Mondo S."/>
            <person name="Nolan M."/>
            <person name="Ohm R."/>
            <person name="Pangilinan J."/>
            <person name="Park H.-J."/>
            <person name="Ramirez L."/>
            <person name="Alfaro M."/>
            <person name="Sun H."/>
            <person name="Tritt A."/>
            <person name="Yoshinaga Y."/>
            <person name="Zwiers L.-H."/>
            <person name="Turgeon B."/>
            <person name="Goodwin S."/>
            <person name="Spatafora J."/>
            <person name="Crous P."/>
            <person name="Grigoriev I."/>
        </authorList>
    </citation>
    <scope>NUCLEOTIDE SEQUENCE [LARGE SCALE GENOMIC DNA]</scope>
    <source>
        <strain evidence="6">CECT 20119</strain>
    </source>
</reference>
<dbReference type="GO" id="GO:0006696">
    <property type="term" value="P:ergosterol biosynthetic process"/>
    <property type="evidence" value="ECO:0007669"/>
    <property type="project" value="TreeGrafter"/>
</dbReference>
<comment type="similarity">
    <text evidence="2">Belongs to the class I-like SAM-binding methyltransferase superfamily. Erg6/SMT family.</text>
</comment>
<dbReference type="InterPro" id="IPR013216">
    <property type="entry name" value="Methyltransf_11"/>
</dbReference>
<feature type="transmembrane region" description="Helical" evidence="3">
    <location>
        <begin position="237"/>
        <end position="257"/>
    </location>
</feature>
<evidence type="ECO:0000313" key="5">
    <source>
        <dbReference type="EMBL" id="KAF2225266.1"/>
    </source>
</evidence>
<evidence type="ECO:0000256" key="3">
    <source>
        <dbReference type="SAM" id="Phobius"/>
    </source>
</evidence>
<dbReference type="PANTHER" id="PTHR44068">
    <property type="entry name" value="ZGC:194242"/>
    <property type="match status" value="1"/>
</dbReference>
<dbReference type="AlphaFoldDB" id="A0A6A6GHS8"/>
<dbReference type="InterPro" id="IPR029063">
    <property type="entry name" value="SAM-dependent_MTases_sf"/>
</dbReference>
<dbReference type="GO" id="GO:0032259">
    <property type="term" value="P:methylation"/>
    <property type="evidence" value="ECO:0007669"/>
    <property type="project" value="UniProtKB-KW"/>
</dbReference>
<gene>
    <name evidence="5" type="ORF">BDZ85DRAFT_90989</name>
</gene>
<keyword evidence="3" id="KW-1133">Transmembrane helix</keyword>
<dbReference type="Gene3D" id="3.40.50.150">
    <property type="entry name" value="Vaccinia Virus protein VP39"/>
    <property type="match status" value="1"/>
</dbReference>
<accession>A0A6A6GHS8</accession>
<organism evidence="5 6">
    <name type="scientific">Elsinoe ampelina</name>
    <dbReference type="NCBI Taxonomy" id="302913"/>
    <lineage>
        <taxon>Eukaryota</taxon>
        <taxon>Fungi</taxon>
        <taxon>Dikarya</taxon>
        <taxon>Ascomycota</taxon>
        <taxon>Pezizomycotina</taxon>
        <taxon>Dothideomycetes</taxon>
        <taxon>Dothideomycetidae</taxon>
        <taxon>Myriangiales</taxon>
        <taxon>Elsinoaceae</taxon>
        <taxon>Elsinoe</taxon>
    </lineage>
</organism>
<dbReference type="InterPro" id="IPR050447">
    <property type="entry name" value="Erg6_SMT_methyltransf"/>
</dbReference>
<name>A0A6A6GHS8_9PEZI</name>
<dbReference type="Pfam" id="PF08241">
    <property type="entry name" value="Methyltransf_11"/>
    <property type="match status" value="1"/>
</dbReference>
<keyword evidence="3" id="KW-0812">Transmembrane</keyword>
<dbReference type="SUPFAM" id="SSF53335">
    <property type="entry name" value="S-adenosyl-L-methionine-dependent methyltransferases"/>
    <property type="match status" value="1"/>
</dbReference>
<evidence type="ECO:0000256" key="1">
    <source>
        <dbReference type="ARBA" id="ARBA00022679"/>
    </source>
</evidence>
<evidence type="ECO:0000259" key="4">
    <source>
        <dbReference type="Pfam" id="PF08241"/>
    </source>
</evidence>
<dbReference type="GO" id="GO:0005783">
    <property type="term" value="C:endoplasmic reticulum"/>
    <property type="evidence" value="ECO:0007669"/>
    <property type="project" value="TreeGrafter"/>
</dbReference>
<dbReference type="OrthoDB" id="540004at2759"/>
<keyword evidence="3" id="KW-0472">Membrane</keyword>
<protein>
    <submittedName>
        <fullName evidence="5">S-adenosyl-L-methionine-dependent methyltransferase</fullName>
    </submittedName>
</protein>
<dbReference type="CDD" id="cd02440">
    <property type="entry name" value="AdoMet_MTases"/>
    <property type="match status" value="1"/>
</dbReference>
<dbReference type="PANTHER" id="PTHR44068:SF1">
    <property type="entry name" value="HYPOTHETICAL LOC100005854"/>
    <property type="match status" value="1"/>
</dbReference>
<evidence type="ECO:0000256" key="2">
    <source>
        <dbReference type="ARBA" id="ARBA00038188"/>
    </source>
</evidence>
<feature type="domain" description="Methyltransferase type 11" evidence="4">
    <location>
        <begin position="75"/>
        <end position="173"/>
    </location>
</feature>